<dbReference type="SUPFAM" id="SSF53649">
    <property type="entry name" value="Alkaline phosphatase-like"/>
    <property type="match status" value="1"/>
</dbReference>
<evidence type="ECO:0000313" key="1">
    <source>
        <dbReference type="EMBL" id="MFA9478014.1"/>
    </source>
</evidence>
<dbReference type="Gene3D" id="3.40.720.10">
    <property type="entry name" value="Alkaline Phosphatase, subunit A"/>
    <property type="match status" value="1"/>
</dbReference>
<evidence type="ECO:0000313" key="2">
    <source>
        <dbReference type="Proteomes" id="UP001575105"/>
    </source>
</evidence>
<protein>
    <submittedName>
        <fullName evidence="1">Alkaline phosphatase family protein</fullName>
    </submittedName>
</protein>
<dbReference type="PANTHER" id="PTHR10151">
    <property type="entry name" value="ECTONUCLEOTIDE PYROPHOSPHATASE/PHOSPHODIESTERASE"/>
    <property type="match status" value="1"/>
</dbReference>
<dbReference type="RefSeq" id="WP_425344943.1">
    <property type="nucleotide sequence ID" value="NZ_JBGUBD010000004.1"/>
</dbReference>
<gene>
    <name evidence="1" type="ORF">ACERK3_06855</name>
</gene>
<accession>A0ABV4U6B1</accession>
<dbReference type="InterPro" id="IPR002591">
    <property type="entry name" value="Phosphodiest/P_Trfase"/>
</dbReference>
<name>A0ABV4U6B1_9BACT</name>
<dbReference type="InterPro" id="IPR017850">
    <property type="entry name" value="Alkaline_phosphatase_core_sf"/>
</dbReference>
<sequence length="434" mass="48268">MIALNARFCRLVVMVGLLGMLVGLPTKALMAAEGARATVVWISIDGIRPDYVDRADTPTLDRLMAAGAHTRQLVPVFPSVTFASHISQATGVKVRDHGVPGNAFYDSDRQRVYRYPPFANLLRAEPIWFTATRQGVRTAVLDWPMAHWQENARMQTAHHKQRFDGRLSDRERLEELVETWRGDEHEQPLHLLMTWIGDPDRAGHRHGPDAPEVADAFAETDALLSWFVDAIEKQWQATANDGDALYLIISTDHGMSPVHTLVHPYRLVGISRDREDITVVTTGNVGHIHLDQLEDEGERRAIIAAALAAGDEHDFVRVWQRDDLPDRWQYNHPTRTGDVVMVLDTGYTFSVRPAEVTADVADFGGPLGMHGYDPGEDPNMLGYALFHRWPLPLGGHEIEQVHSLQLHPTVARLLGIEPAAGAGAEPIELALPGE</sequence>
<keyword evidence="2" id="KW-1185">Reference proteome</keyword>
<dbReference type="CDD" id="cd16018">
    <property type="entry name" value="Enpp"/>
    <property type="match status" value="1"/>
</dbReference>
<dbReference type="Proteomes" id="UP001575105">
    <property type="component" value="Unassembled WGS sequence"/>
</dbReference>
<organism evidence="1 2">
    <name type="scientific">Natronomicrosphaera hydrolytica</name>
    <dbReference type="NCBI Taxonomy" id="3242702"/>
    <lineage>
        <taxon>Bacteria</taxon>
        <taxon>Pseudomonadati</taxon>
        <taxon>Planctomycetota</taxon>
        <taxon>Phycisphaerae</taxon>
        <taxon>Phycisphaerales</taxon>
        <taxon>Phycisphaeraceae</taxon>
        <taxon>Natronomicrosphaera</taxon>
    </lineage>
</organism>
<comment type="caution">
    <text evidence="1">The sequence shown here is derived from an EMBL/GenBank/DDBJ whole genome shotgun (WGS) entry which is preliminary data.</text>
</comment>
<reference evidence="1 2" key="1">
    <citation type="submission" date="2024-08" db="EMBL/GenBank/DDBJ databases">
        <title>Whole-genome sequencing of halo(alkali)philic microorganisms from hypersaline lakes.</title>
        <authorList>
            <person name="Sorokin D.Y."/>
            <person name="Merkel A.Y."/>
            <person name="Messina E."/>
            <person name="Yakimov M."/>
        </authorList>
    </citation>
    <scope>NUCLEOTIDE SEQUENCE [LARGE SCALE GENOMIC DNA]</scope>
    <source>
        <strain evidence="1 2">AB-hyl4</strain>
    </source>
</reference>
<dbReference type="Pfam" id="PF01663">
    <property type="entry name" value="Phosphodiest"/>
    <property type="match status" value="1"/>
</dbReference>
<proteinExistence type="predicted"/>
<dbReference type="PANTHER" id="PTHR10151:SF120">
    <property type="entry name" value="BIS(5'-ADENOSYL)-TRIPHOSPHATASE"/>
    <property type="match status" value="1"/>
</dbReference>
<dbReference type="EMBL" id="JBGUBD010000004">
    <property type="protein sequence ID" value="MFA9478014.1"/>
    <property type="molecule type" value="Genomic_DNA"/>
</dbReference>